<dbReference type="RefSeq" id="WP_042577715.1">
    <property type="nucleotide sequence ID" value="NZ_JXQQ01000010.1"/>
</dbReference>
<evidence type="ECO:0000256" key="1">
    <source>
        <dbReference type="SAM" id="SignalP"/>
    </source>
</evidence>
<keyword evidence="1" id="KW-0732">Signal</keyword>
<feature type="chain" id="PRO_5002234196" evidence="1">
    <location>
        <begin position="29"/>
        <end position="176"/>
    </location>
</feature>
<dbReference type="PROSITE" id="PS51257">
    <property type="entry name" value="PROKAR_LIPOPROTEIN"/>
    <property type="match status" value="1"/>
</dbReference>
<dbReference type="OrthoDB" id="9798999at2"/>
<dbReference type="PANTHER" id="PTHR34988">
    <property type="entry name" value="PROTEIN, PUTATIVE-RELATED"/>
    <property type="match status" value="1"/>
</dbReference>
<keyword evidence="3" id="KW-0238">DNA-binding</keyword>
<dbReference type="AlphaFoldDB" id="A0A0D0MS20"/>
<dbReference type="SUPFAM" id="SSF117856">
    <property type="entry name" value="AF0104/ALDC/Ptd012-like"/>
    <property type="match status" value="1"/>
</dbReference>
<dbReference type="CDD" id="cd11378">
    <property type="entry name" value="DUF296"/>
    <property type="match status" value="1"/>
</dbReference>
<protein>
    <submittedName>
        <fullName evidence="3">DNA-binding protein</fullName>
    </submittedName>
</protein>
<reference evidence="3 4" key="1">
    <citation type="submission" date="2014-12" db="EMBL/GenBank/DDBJ databases">
        <title>16Stimator: statistical estimation of ribosomal gene copy numbers from draft genome assemblies.</title>
        <authorList>
            <person name="Perisin M.A."/>
            <person name="Vetter M."/>
            <person name="Gilbert J.A."/>
            <person name="Bergelson J."/>
        </authorList>
    </citation>
    <scope>NUCLEOTIDE SEQUENCE [LARGE SCALE GENOMIC DNA]</scope>
    <source>
        <strain evidence="3 4">MEDvA23</strain>
    </source>
</reference>
<accession>A0A0D0MS20</accession>
<dbReference type="EMBL" id="JXQQ01000010">
    <property type="protein sequence ID" value="KIQ35311.1"/>
    <property type="molecule type" value="Genomic_DNA"/>
</dbReference>
<dbReference type="PANTHER" id="PTHR34988:SF1">
    <property type="entry name" value="DNA-BINDING PROTEIN"/>
    <property type="match status" value="1"/>
</dbReference>
<evidence type="ECO:0000313" key="3">
    <source>
        <dbReference type="EMBL" id="KIQ35311.1"/>
    </source>
</evidence>
<sequence length="176" mass="18645">MFFKTIASTLFALATACAAFAASGPAMAQDLTGKVTRTPTGYLMVLRNGDDVIAHIERLAVVEQIPSASIVGIGFMREATFGFYDFAKKVFNPKTFKDVELANLTGSIAWKEGKPSIHAHGIVTDGTFMGAGGHLLGLIVGTGSCEITLILHPQRLERFVDPSIGANVLGLHPGAR</sequence>
<dbReference type="PROSITE" id="PS51742">
    <property type="entry name" value="PPC"/>
    <property type="match status" value="1"/>
</dbReference>
<dbReference type="GO" id="GO:0003677">
    <property type="term" value="F:DNA binding"/>
    <property type="evidence" value="ECO:0007669"/>
    <property type="project" value="UniProtKB-KW"/>
</dbReference>
<evidence type="ECO:0000313" key="4">
    <source>
        <dbReference type="Proteomes" id="UP000032067"/>
    </source>
</evidence>
<feature type="domain" description="PPC" evidence="2">
    <location>
        <begin position="36"/>
        <end position="172"/>
    </location>
</feature>
<dbReference type="Proteomes" id="UP000032067">
    <property type="component" value="Unassembled WGS sequence"/>
</dbReference>
<evidence type="ECO:0000259" key="2">
    <source>
        <dbReference type="PROSITE" id="PS51742"/>
    </source>
</evidence>
<dbReference type="InterPro" id="IPR005175">
    <property type="entry name" value="PPC_dom"/>
</dbReference>
<feature type="signal peptide" evidence="1">
    <location>
        <begin position="1"/>
        <end position="28"/>
    </location>
</feature>
<dbReference type="Pfam" id="PF03479">
    <property type="entry name" value="PCC"/>
    <property type="match status" value="1"/>
</dbReference>
<dbReference type="Gene3D" id="3.30.1330.80">
    <property type="entry name" value="Hypothetical protein, similar to alpha- acetolactate decarboxylase, domain 2"/>
    <property type="match status" value="1"/>
</dbReference>
<proteinExistence type="predicted"/>
<gene>
    <name evidence="3" type="ORF">RT97_05235</name>
</gene>
<name>A0A0D0MS20_VARPD</name>
<organism evidence="3 4">
    <name type="scientific">Variovorax paradoxus</name>
    <dbReference type="NCBI Taxonomy" id="34073"/>
    <lineage>
        <taxon>Bacteria</taxon>
        <taxon>Pseudomonadati</taxon>
        <taxon>Pseudomonadota</taxon>
        <taxon>Betaproteobacteria</taxon>
        <taxon>Burkholderiales</taxon>
        <taxon>Comamonadaceae</taxon>
        <taxon>Variovorax</taxon>
    </lineage>
</organism>
<comment type="caution">
    <text evidence="3">The sequence shown here is derived from an EMBL/GenBank/DDBJ whole genome shotgun (WGS) entry which is preliminary data.</text>
</comment>